<feature type="region of interest" description="Disordered" evidence="1">
    <location>
        <begin position="229"/>
        <end position="287"/>
    </location>
</feature>
<proteinExistence type="predicted"/>
<sequence length="380" mass="41415">MSALSGIPDSQPGSLLSRDEADRVFSQLPIRKSPLAVNNPDQALLAGEVAFMGLQIMKTHRVNECVPERQLLEGVNALLRNALAKRESNESDSDTLQHVLGRILGLRNEANQLFSGKKSFNARICNVTRPFGNPLSFLDPNEVSQFVKGQASLASRALQSIRSDQDPHLIIQENQETEVTARPVSPLPPLRLQDLARKSPREALSTQLQKHTVDGATSGLSSMKILDTSSQSFSAPNKNASTSGNASRSGRVPPRRPMFLSSPPRKKARSSTPADFSPSDDEDSGSDSFEALMQEMLQESKEIYLAAIAKANKPLPVRTVKDGDIGDSNVGRWHYVPPAVGKQAHLRKLLQALVLTSAKDDFKDTQALECRSMITSSGEE</sequence>
<reference evidence="2 3" key="1">
    <citation type="journal article" date="2024" name="Commun. Biol.">
        <title>Comparative genomic analysis of thermophilic fungi reveals convergent evolutionary adaptations and gene losses.</title>
        <authorList>
            <person name="Steindorff A.S."/>
            <person name="Aguilar-Pontes M.V."/>
            <person name="Robinson A.J."/>
            <person name="Andreopoulos B."/>
            <person name="LaButti K."/>
            <person name="Kuo A."/>
            <person name="Mondo S."/>
            <person name="Riley R."/>
            <person name="Otillar R."/>
            <person name="Haridas S."/>
            <person name="Lipzen A."/>
            <person name="Grimwood J."/>
            <person name="Schmutz J."/>
            <person name="Clum A."/>
            <person name="Reid I.D."/>
            <person name="Moisan M.C."/>
            <person name="Butler G."/>
            <person name="Nguyen T.T.M."/>
            <person name="Dewar K."/>
            <person name="Conant G."/>
            <person name="Drula E."/>
            <person name="Henrissat B."/>
            <person name="Hansel C."/>
            <person name="Singer S."/>
            <person name="Hutchinson M.I."/>
            <person name="de Vries R.P."/>
            <person name="Natvig D.O."/>
            <person name="Powell A.J."/>
            <person name="Tsang A."/>
            <person name="Grigoriev I.V."/>
        </authorList>
    </citation>
    <scope>NUCLEOTIDE SEQUENCE [LARGE SCALE GENOMIC DNA]</scope>
    <source>
        <strain evidence="2 3">CBS 494.80</strain>
    </source>
</reference>
<comment type="caution">
    <text evidence="2">The sequence shown here is derived from an EMBL/GenBank/DDBJ whole genome shotgun (WGS) entry which is preliminary data.</text>
</comment>
<protein>
    <submittedName>
        <fullName evidence="2">Uncharacterized protein</fullName>
    </submittedName>
</protein>
<keyword evidence="3" id="KW-1185">Reference proteome</keyword>
<evidence type="ECO:0000313" key="3">
    <source>
        <dbReference type="Proteomes" id="UP001595075"/>
    </source>
</evidence>
<evidence type="ECO:0000313" key="2">
    <source>
        <dbReference type="EMBL" id="KAL2071460.1"/>
    </source>
</evidence>
<dbReference type="Proteomes" id="UP001595075">
    <property type="component" value="Unassembled WGS sequence"/>
</dbReference>
<gene>
    <name evidence="2" type="ORF">VTL71DRAFT_12695</name>
</gene>
<name>A0ABR4CNE5_9HELO</name>
<evidence type="ECO:0000256" key="1">
    <source>
        <dbReference type="SAM" id="MobiDB-lite"/>
    </source>
</evidence>
<accession>A0ABR4CNE5</accession>
<organism evidence="2 3">
    <name type="scientific">Oculimacula yallundae</name>
    <dbReference type="NCBI Taxonomy" id="86028"/>
    <lineage>
        <taxon>Eukaryota</taxon>
        <taxon>Fungi</taxon>
        <taxon>Dikarya</taxon>
        <taxon>Ascomycota</taxon>
        <taxon>Pezizomycotina</taxon>
        <taxon>Leotiomycetes</taxon>
        <taxon>Helotiales</taxon>
        <taxon>Ploettnerulaceae</taxon>
        <taxon>Oculimacula</taxon>
    </lineage>
</organism>
<feature type="compositionally biased region" description="Polar residues" evidence="1">
    <location>
        <begin position="229"/>
        <end position="248"/>
    </location>
</feature>
<dbReference type="EMBL" id="JAZHXI010000005">
    <property type="protein sequence ID" value="KAL2071460.1"/>
    <property type="molecule type" value="Genomic_DNA"/>
</dbReference>